<reference evidence="6" key="1">
    <citation type="submission" date="2022-11" db="EMBL/GenBank/DDBJ databases">
        <title>Genome Sequence of Cubamyces cubensis.</title>
        <authorList>
            <person name="Buettner E."/>
        </authorList>
    </citation>
    <scope>NUCLEOTIDE SEQUENCE</scope>
    <source>
        <strain evidence="6">MPL-01</strain>
    </source>
</reference>
<keyword evidence="2" id="KW-0645">Protease</keyword>
<sequence>MLLSSLTQCALLLFAGLVSVRAATPNALAHTPRAAPSSPYPVAVSHSGDSGGFGFTNSRGHRRYWELRHVDRPAVCGCLPTPEPHTYWLQLDHHHTANVTFGPYTVHNQAITLSFNSSVDAGKPVNGLIGLGGYIQDGSTIYTSLANTSFAENGVSIIFNIFEHLPELPNYMTFLMSRSSGGLTDGGLLTVSEVLSNLTDILKAPLLNSLSDELWETTLDGVYLNGKLVLGGVQQGNLSEASGPAWNRSAILDTGTTRITAPLSDVQEFYKNVPGASPITMGDSVIMYRVPCDTKLNVTFSLSGQQFPLHPIDMVQPGFNGLHDGFICVGNIYYGNDFPAWILGDSFLHNVYTLYGYGVPGSGELKAQTLYMQLLSLTDPDQAWKEFESLLFDELLYSANSLVSLIAGNATSTTGLAVYTGTSPSLSLVEASVTATATSQPTASEFVDASDNSATIAGAIAEDGATPSTLGKMDLSGLLRNSYIILGLLTVVLVLLLVSVALIVKASRANVGYRSVPTASFAGRDKVYVPDVASHYSTSYADGGHQ</sequence>
<feature type="chain" id="PRO_5042139030" description="Peptidase A1 domain-containing protein" evidence="4">
    <location>
        <begin position="23"/>
        <end position="546"/>
    </location>
</feature>
<gene>
    <name evidence="6" type="ORF">ONZ51_g8065</name>
</gene>
<dbReference type="SUPFAM" id="SSF50630">
    <property type="entry name" value="Acid proteases"/>
    <property type="match status" value="1"/>
</dbReference>
<evidence type="ECO:0000256" key="2">
    <source>
        <dbReference type="ARBA" id="ARBA00022750"/>
    </source>
</evidence>
<keyword evidence="2" id="KW-0064">Aspartyl protease</keyword>
<feature type="transmembrane region" description="Helical" evidence="3">
    <location>
        <begin position="483"/>
        <end position="504"/>
    </location>
</feature>
<dbReference type="InterPro" id="IPR021109">
    <property type="entry name" value="Peptidase_aspartic_dom_sf"/>
</dbReference>
<dbReference type="GO" id="GO:0004190">
    <property type="term" value="F:aspartic-type endopeptidase activity"/>
    <property type="evidence" value="ECO:0007669"/>
    <property type="project" value="UniProtKB-KW"/>
</dbReference>
<dbReference type="Pfam" id="PF00026">
    <property type="entry name" value="Asp"/>
    <property type="match status" value="1"/>
</dbReference>
<dbReference type="Gene3D" id="2.40.70.10">
    <property type="entry name" value="Acid Proteases"/>
    <property type="match status" value="1"/>
</dbReference>
<accession>A0AAD7TPA7</accession>
<evidence type="ECO:0000313" key="6">
    <source>
        <dbReference type="EMBL" id="KAJ8473121.1"/>
    </source>
</evidence>
<dbReference type="PROSITE" id="PS51767">
    <property type="entry name" value="PEPTIDASE_A1"/>
    <property type="match status" value="1"/>
</dbReference>
<dbReference type="InterPro" id="IPR033121">
    <property type="entry name" value="PEPTIDASE_A1"/>
</dbReference>
<keyword evidence="3" id="KW-0812">Transmembrane</keyword>
<dbReference type="Proteomes" id="UP001215151">
    <property type="component" value="Unassembled WGS sequence"/>
</dbReference>
<evidence type="ECO:0000259" key="5">
    <source>
        <dbReference type="PROSITE" id="PS51767"/>
    </source>
</evidence>
<keyword evidence="3" id="KW-1133">Transmembrane helix</keyword>
<keyword evidence="7" id="KW-1185">Reference proteome</keyword>
<protein>
    <recommendedName>
        <fullName evidence="5">Peptidase A1 domain-containing protein</fullName>
    </recommendedName>
</protein>
<evidence type="ECO:0000256" key="3">
    <source>
        <dbReference type="SAM" id="Phobius"/>
    </source>
</evidence>
<keyword evidence="3" id="KW-0472">Membrane</keyword>
<dbReference type="PROSITE" id="PS00141">
    <property type="entry name" value="ASP_PROTEASE"/>
    <property type="match status" value="1"/>
</dbReference>
<dbReference type="InterPro" id="IPR034164">
    <property type="entry name" value="Pepsin-like_dom"/>
</dbReference>
<keyword evidence="2" id="KW-0378">Hydrolase</keyword>
<comment type="similarity">
    <text evidence="1">Belongs to the peptidase A1 family.</text>
</comment>
<proteinExistence type="inferred from homology"/>
<dbReference type="GO" id="GO:0006508">
    <property type="term" value="P:proteolysis"/>
    <property type="evidence" value="ECO:0007669"/>
    <property type="project" value="InterPro"/>
</dbReference>
<dbReference type="PANTHER" id="PTHR47966">
    <property type="entry name" value="BETA-SITE APP-CLEAVING ENZYME, ISOFORM A-RELATED"/>
    <property type="match status" value="1"/>
</dbReference>
<keyword evidence="4" id="KW-0732">Signal</keyword>
<organism evidence="6 7">
    <name type="scientific">Trametes cubensis</name>
    <dbReference type="NCBI Taxonomy" id="1111947"/>
    <lineage>
        <taxon>Eukaryota</taxon>
        <taxon>Fungi</taxon>
        <taxon>Dikarya</taxon>
        <taxon>Basidiomycota</taxon>
        <taxon>Agaricomycotina</taxon>
        <taxon>Agaricomycetes</taxon>
        <taxon>Polyporales</taxon>
        <taxon>Polyporaceae</taxon>
        <taxon>Trametes</taxon>
    </lineage>
</organism>
<dbReference type="AlphaFoldDB" id="A0AAD7TPA7"/>
<dbReference type="CDD" id="cd05471">
    <property type="entry name" value="pepsin_like"/>
    <property type="match status" value="1"/>
</dbReference>
<evidence type="ECO:0000256" key="4">
    <source>
        <dbReference type="SAM" id="SignalP"/>
    </source>
</evidence>
<dbReference type="InterPro" id="IPR001461">
    <property type="entry name" value="Aspartic_peptidase_A1"/>
</dbReference>
<feature type="domain" description="Peptidase A1" evidence="5">
    <location>
        <begin position="16"/>
        <end position="365"/>
    </location>
</feature>
<comment type="caution">
    <text evidence="6">The sequence shown here is derived from an EMBL/GenBank/DDBJ whole genome shotgun (WGS) entry which is preliminary data.</text>
</comment>
<evidence type="ECO:0000256" key="1">
    <source>
        <dbReference type="ARBA" id="ARBA00007447"/>
    </source>
</evidence>
<dbReference type="InterPro" id="IPR001969">
    <property type="entry name" value="Aspartic_peptidase_AS"/>
</dbReference>
<dbReference type="EMBL" id="JAPEVG010000234">
    <property type="protein sequence ID" value="KAJ8473121.1"/>
    <property type="molecule type" value="Genomic_DNA"/>
</dbReference>
<dbReference type="PANTHER" id="PTHR47966:SF51">
    <property type="entry name" value="BETA-SITE APP-CLEAVING ENZYME, ISOFORM A-RELATED"/>
    <property type="match status" value="1"/>
</dbReference>
<evidence type="ECO:0000313" key="7">
    <source>
        <dbReference type="Proteomes" id="UP001215151"/>
    </source>
</evidence>
<feature type="signal peptide" evidence="4">
    <location>
        <begin position="1"/>
        <end position="22"/>
    </location>
</feature>
<name>A0AAD7TPA7_9APHY</name>